<feature type="signal peptide" evidence="3">
    <location>
        <begin position="1"/>
        <end position="27"/>
    </location>
</feature>
<dbReference type="Proteomes" id="UP000224080">
    <property type="component" value="Unassembled WGS sequence"/>
</dbReference>
<dbReference type="PANTHER" id="PTHR28029">
    <property type="entry name" value="PROTEIN ILM1"/>
    <property type="match status" value="1"/>
</dbReference>
<feature type="transmembrane region" description="Helical" evidence="2">
    <location>
        <begin position="137"/>
        <end position="162"/>
    </location>
</feature>
<sequence length="239" mass="26261">MGRLSSKSYIKLHALFQFALAVYLTRCVEVISDCDPVYNVNDVIRIDAISTFARPRSPFAYCGVILLVFALFDLILTIRLPLINQLISITSRLFDSRLANNSAPSRSRTSSSSSPPSSPSSQTLSSAKRMLRIYNSIFTHMCILLAVTRCLVFSIISIRIYASATDVWVPAAAAVTTATGMQDATALDAKAMHIKNKVVLGYAVIEMMISSSTLLSLKDERRQVDSALLFGPLIPSLFR</sequence>
<feature type="transmembrane region" description="Helical" evidence="2">
    <location>
        <begin position="58"/>
        <end position="82"/>
    </location>
</feature>
<evidence type="ECO:0000256" key="1">
    <source>
        <dbReference type="SAM" id="MobiDB-lite"/>
    </source>
</evidence>
<reference evidence="4 5" key="1">
    <citation type="submission" date="2017-10" db="EMBL/GenBank/DDBJ databases">
        <title>Comparative genomics in systemic dimorphic fungi from Ajellomycetaceae.</title>
        <authorList>
            <person name="Munoz J.F."/>
            <person name="Mcewen J.G."/>
            <person name="Clay O.K."/>
            <person name="Cuomo C.A."/>
        </authorList>
    </citation>
    <scope>NUCLEOTIDE SEQUENCE [LARGE SCALE GENOMIC DNA]</scope>
    <source>
        <strain evidence="4 5">UAMH130</strain>
    </source>
</reference>
<dbReference type="PANTHER" id="PTHR28029:SF1">
    <property type="entry name" value="PROTEIN ILM1"/>
    <property type="match status" value="1"/>
</dbReference>
<proteinExistence type="predicted"/>
<evidence type="ECO:0000313" key="5">
    <source>
        <dbReference type="Proteomes" id="UP000224080"/>
    </source>
</evidence>
<dbReference type="InterPro" id="IPR018815">
    <property type="entry name" value="Incr_loss_mito_DNA_1"/>
</dbReference>
<evidence type="ECO:0000313" key="4">
    <source>
        <dbReference type="EMBL" id="PGH07658.1"/>
    </source>
</evidence>
<organism evidence="4 5">
    <name type="scientific">Blastomyces parvus</name>
    <dbReference type="NCBI Taxonomy" id="2060905"/>
    <lineage>
        <taxon>Eukaryota</taxon>
        <taxon>Fungi</taxon>
        <taxon>Dikarya</taxon>
        <taxon>Ascomycota</taxon>
        <taxon>Pezizomycotina</taxon>
        <taxon>Eurotiomycetes</taxon>
        <taxon>Eurotiomycetidae</taxon>
        <taxon>Onygenales</taxon>
        <taxon>Ajellomycetaceae</taxon>
        <taxon>Blastomyces</taxon>
    </lineage>
</organism>
<dbReference type="OrthoDB" id="5299849at2759"/>
<evidence type="ECO:0000256" key="2">
    <source>
        <dbReference type="SAM" id="Phobius"/>
    </source>
</evidence>
<keyword evidence="5" id="KW-1185">Reference proteome</keyword>
<gene>
    <name evidence="4" type="ORF">GX51_01667</name>
</gene>
<keyword evidence="2" id="KW-0472">Membrane</keyword>
<dbReference type="AlphaFoldDB" id="A0A2B7XGB4"/>
<feature type="region of interest" description="Disordered" evidence="1">
    <location>
        <begin position="103"/>
        <end position="124"/>
    </location>
</feature>
<keyword evidence="2" id="KW-1133">Transmembrane helix</keyword>
<dbReference type="EMBL" id="PDNC01000013">
    <property type="protein sequence ID" value="PGH07658.1"/>
    <property type="molecule type" value="Genomic_DNA"/>
</dbReference>
<keyword evidence="3" id="KW-0732">Signal</keyword>
<feature type="chain" id="PRO_5012609062" evidence="3">
    <location>
        <begin position="28"/>
        <end position="239"/>
    </location>
</feature>
<accession>A0A2B7XGB4</accession>
<protein>
    <submittedName>
        <fullName evidence="4">Uncharacterized protein</fullName>
    </submittedName>
</protein>
<evidence type="ECO:0000256" key="3">
    <source>
        <dbReference type="SAM" id="SignalP"/>
    </source>
</evidence>
<dbReference type="Pfam" id="PF10311">
    <property type="entry name" value="Ilm1"/>
    <property type="match status" value="1"/>
</dbReference>
<name>A0A2B7XGB4_9EURO</name>
<comment type="caution">
    <text evidence="4">The sequence shown here is derived from an EMBL/GenBank/DDBJ whole genome shotgun (WGS) entry which is preliminary data.</text>
</comment>
<keyword evidence="2" id="KW-0812">Transmembrane</keyword>